<evidence type="ECO:0000313" key="6">
    <source>
        <dbReference type="EMBL" id="QDV34551.1"/>
    </source>
</evidence>
<dbReference type="Pfam" id="PF01253">
    <property type="entry name" value="SUI1"/>
    <property type="match status" value="1"/>
</dbReference>
<evidence type="ECO:0000256" key="1">
    <source>
        <dbReference type="ARBA" id="ARBA00005422"/>
    </source>
</evidence>
<dbReference type="GO" id="GO:0001731">
    <property type="term" value="P:formation of translation preinitiation complex"/>
    <property type="evidence" value="ECO:0007669"/>
    <property type="project" value="TreeGrafter"/>
</dbReference>
<name>A0A518H146_9BACT</name>
<dbReference type="GO" id="GO:0003743">
    <property type="term" value="F:translation initiation factor activity"/>
    <property type="evidence" value="ECO:0007669"/>
    <property type="project" value="UniProtKB-KW"/>
</dbReference>
<evidence type="ECO:0000313" key="7">
    <source>
        <dbReference type="Proteomes" id="UP000317835"/>
    </source>
</evidence>
<dbReference type="InterPro" id="IPR036877">
    <property type="entry name" value="SUI1_dom_sf"/>
</dbReference>
<keyword evidence="3" id="KW-0648">Protein biosynthesis</keyword>
<gene>
    <name evidence="6" type="ORF">ElP_24410</name>
</gene>
<dbReference type="GO" id="GO:0002188">
    <property type="term" value="P:translation reinitiation"/>
    <property type="evidence" value="ECO:0007669"/>
    <property type="project" value="TreeGrafter"/>
</dbReference>
<dbReference type="AlphaFoldDB" id="A0A518H146"/>
<dbReference type="PIRSF" id="PIRSF037511">
    <property type="entry name" value="Transl_init_SUI1_pro"/>
    <property type="match status" value="1"/>
</dbReference>
<dbReference type="Proteomes" id="UP000317835">
    <property type="component" value="Chromosome"/>
</dbReference>
<dbReference type="GO" id="GO:0006417">
    <property type="term" value="P:regulation of translation"/>
    <property type="evidence" value="ECO:0007669"/>
    <property type="project" value="UniProtKB-KW"/>
</dbReference>
<reference evidence="6 7" key="1">
    <citation type="submission" date="2019-02" db="EMBL/GenBank/DDBJ databases">
        <title>Deep-cultivation of Planctomycetes and their phenomic and genomic characterization uncovers novel biology.</title>
        <authorList>
            <person name="Wiegand S."/>
            <person name="Jogler M."/>
            <person name="Boedeker C."/>
            <person name="Pinto D."/>
            <person name="Vollmers J."/>
            <person name="Rivas-Marin E."/>
            <person name="Kohn T."/>
            <person name="Peeters S.H."/>
            <person name="Heuer A."/>
            <person name="Rast P."/>
            <person name="Oberbeckmann S."/>
            <person name="Bunk B."/>
            <person name="Jeske O."/>
            <person name="Meyerdierks A."/>
            <person name="Storesund J.E."/>
            <person name="Kallscheuer N."/>
            <person name="Luecker S."/>
            <person name="Lage O.M."/>
            <person name="Pohl T."/>
            <person name="Merkel B.J."/>
            <person name="Hornburger P."/>
            <person name="Mueller R.-W."/>
            <person name="Bruemmer F."/>
            <person name="Labrenz M."/>
            <person name="Spormann A.M."/>
            <person name="Op den Camp H."/>
            <person name="Overmann J."/>
            <person name="Amann R."/>
            <person name="Jetten M.S.M."/>
            <person name="Mascher T."/>
            <person name="Medema M.H."/>
            <person name="Devos D.P."/>
            <person name="Kaster A.-K."/>
            <person name="Ovreas L."/>
            <person name="Rohde M."/>
            <person name="Galperin M.Y."/>
            <person name="Jogler C."/>
        </authorList>
    </citation>
    <scope>NUCLEOTIDE SEQUENCE [LARGE SCALE GENOMIC DNA]</scope>
    <source>
        <strain evidence="6 7">ElP</strain>
    </source>
</reference>
<protein>
    <submittedName>
        <fullName evidence="6">Translation initiation factor Sui1</fullName>
    </submittedName>
</protein>
<feature type="domain" description="SUI1" evidence="5">
    <location>
        <begin position="46"/>
        <end position="113"/>
    </location>
</feature>
<proteinExistence type="inferred from homology"/>
<dbReference type="EMBL" id="CP036426">
    <property type="protein sequence ID" value="QDV34551.1"/>
    <property type="molecule type" value="Genomic_DNA"/>
</dbReference>
<keyword evidence="2" id="KW-0810">Translation regulation</keyword>
<dbReference type="InterPro" id="IPR050318">
    <property type="entry name" value="DENR/SUI1_TIF"/>
</dbReference>
<dbReference type="CDD" id="cd11567">
    <property type="entry name" value="YciH_like"/>
    <property type="match status" value="1"/>
</dbReference>
<evidence type="ECO:0000259" key="5">
    <source>
        <dbReference type="PROSITE" id="PS50296"/>
    </source>
</evidence>
<dbReference type="PROSITE" id="PS50296">
    <property type="entry name" value="SUI1"/>
    <property type="match status" value="1"/>
</dbReference>
<dbReference type="PANTHER" id="PTHR12789:SF0">
    <property type="entry name" value="DENSITY-REGULATED PROTEIN"/>
    <property type="match status" value="1"/>
</dbReference>
<evidence type="ECO:0000256" key="4">
    <source>
        <dbReference type="SAM" id="MobiDB-lite"/>
    </source>
</evidence>
<feature type="region of interest" description="Disordered" evidence="4">
    <location>
        <begin position="1"/>
        <end position="43"/>
    </location>
</feature>
<accession>A0A518H146</accession>
<dbReference type="InterPro" id="IPR001950">
    <property type="entry name" value="SUI1"/>
</dbReference>
<dbReference type="Gene3D" id="3.30.780.10">
    <property type="entry name" value="SUI1-like domain"/>
    <property type="match status" value="1"/>
</dbReference>
<organism evidence="6 7">
    <name type="scientific">Tautonia plasticadhaerens</name>
    <dbReference type="NCBI Taxonomy" id="2527974"/>
    <lineage>
        <taxon>Bacteria</taxon>
        <taxon>Pseudomonadati</taxon>
        <taxon>Planctomycetota</taxon>
        <taxon>Planctomycetia</taxon>
        <taxon>Isosphaerales</taxon>
        <taxon>Isosphaeraceae</taxon>
        <taxon>Tautonia</taxon>
    </lineage>
</organism>
<comment type="similarity">
    <text evidence="1">Belongs to the SUI1 family.</text>
</comment>
<evidence type="ECO:0000256" key="2">
    <source>
        <dbReference type="ARBA" id="ARBA00022845"/>
    </source>
</evidence>
<keyword evidence="7" id="KW-1185">Reference proteome</keyword>
<keyword evidence="6" id="KW-0396">Initiation factor</keyword>
<dbReference type="GO" id="GO:0003729">
    <property type="term" value="F:mRNA binding"/>
    <property type="evidence" value="ECO:0007669"/>
    <property type="project" value="TreeGrafter"/>
</dbReference>
<dbReference type="KEGG" id="tpla:ElP_24410"/>
<evidence type="ECO:0000256" key="3">
    <source>
        <dbReference type="ARBA" id="ARBA00022917"/>
    </source>
</evidence>
<dbReference type="OrthoDB" id="9792915at2"/>
<dbReference type="PANTHER" id="PTHR12789">
    <property type="entry name" value="DENSITY-REGULATED PROTEIN HOMOLOG"/>
    <property type="match status" value="1"/>
</dbReference>
<dbReference type="RefSeq" id="WP_145269522.1">
    <property type="nucleotide sequence ID" value="NZ_CP036426.1"/>
</dbReference>
<dbReference type="SUPFAM" id="SSF55159">
    <property type="entry name" value="eIF1-like"/>
    <property type="match status" value="1"/>
</dbReference>
<sequence length="119" mass="12611">MGRLFAGTQWDRPPHCERCGAPESECSCPPPGPAPPERVDPSTQTARIRVEKRPKGKMVTTVRGLDARGNDLPALAARLKAAIGGGGTVKDDGTIEVQGDHPDRVEAILGSIGYKTKRG</sequence>
<dbReference type="InterPro" id="IPR005872">
    <property type="entry name" value="SUI1_arc_bac"/>
</dbReference>